<dbReference type="Pfam" id="PF13561">
    <property type="entry name" value="adh_short_C2"/>
    <property type="match status" value="1"/>
</dbReference>
<evidence type="ECO:0000256" key="1">
    <source>
        <dbReference type="ARBA" id="ARBA00022857"/>
    </source>
</evidence>
<sequence length="283" mass="30075">MDVFRPNLFEGKVLFCTGGGSGICKVITQTMMKLGAHATIIGRNAERLEAAAKELSDASGKTCFALSGDVRKPADLDAAAKKTVEKFGKIDFVICGAAGNFLAPISGLSVNAFKTVIEIDTLGTYNTIKATLPYVRASKGSYIHISATLHYRGTPYQAHVSAAKAAVDALSKVLAVEEGPHGIRSNVIAPGPIGGTEGMDRLSRKRPDGTSDNGEQYIPLGRMGTKEDIANAAVWLFSDAASFVTGQVIVVDGASEDVRPLTLPYPESVLNPEKMREMIRARM</sequence>
<dbReference type="GO" id="GO:0008670">
    <property type="term" value="F:2,4-dienoyl-CoA reductase (NADPH) activity"/>
    <property type="evidence" value="ECO:0007669"/>
    <property type="project" value="InterPro"/>
</dbReference>
<organism evidence="6 7">
    <name type="scientific">Serendipita vermifera MAFF 305830</name>
    <dbReference type="NCBI Taxonomy" id="933852"/>
    <lineage>
        <taxon>Eukaryota</taxon>
        <taxon>Fungi</taxon>
        <taxon>Dikarya</taxon>
        <taxon>Basidiomycota</taxon>
        <taxon>Agaricomycotina</taxon>
        <taxon>Agaricomycetes</taxon>
        <taxon>Sebacinales</taxon>
        <taxon>Serendipitaceae</taxon>
        <taxon>Serendipita</taxon>
    </lineage>
</organism>
<reference evidence="6 7" key="1">
    <citation type="submission" date="2014-04" db="EMBL/GenBank/DDBJ databases">
        <authorList>
            <consortium name="DOE Joint Genome Institute"/>
            <person name="Kuo A."/>
            <person name="Zuccaro A."/>
            <person name="Kohler A."/>
            <person name="Nagy L.G."/>
            <person name="Floudas D."/>
            <person name="Copeland A."/>
            <person name="Barry K.W."/>
            <person name="Cichocki N."/>
            <person name="Veneault-Fourrey C."/>
            <person name="LaButti K."/>
            <person name="Lindquist E.A."/>
            <person name="Lipzen A."/>
            <person name="Lundell T."/>
            <person name="Morin E."/>
            <person name="Murat C."/>
            <person name="Sun H."/>
            <person name="Tunlid A."/>
            <person name="Henrissat B."/>
            <person name="Grigoriev I.V."/>
            <person name="Hibbett D.S."/>
            <person name="Martin F."/>
            <person name="Nordberg H.P."/>
            <person name="Cantor M.N."/>
            <person name="Hua S.X."/>
        </authorList>
    </citation>
    <scope>NUCLEOTIDE SEQUENCE [LARGE SCALE GENOMIC DNA]</scope>
    <source>
        <strain evidence="6 7">MAFF 305830</strain>
    </source>
</reference>
<keyword evidence="1" id="KW-0521">NADP</keyword>
<evidence type="ECO:0000256" key="3">
    <source>
        <dbReference type="ARBA" id="ARBA00026117"/>
    </source>
</evidence>
<dbReference type="InterPro" id="IPR045017">
    <property type="entry name" value="DECR2-like"/>
</dbReference>
<dbReference type="STRING" id="933852.A0A0C2X1W2"/>
<evidence type="ECO:0000256" key="5">
    <source>
        <dbReference type="ARBA" id="ARBA00048340"/>
    </source>
</evidence>
<reference evidence="7" key="2">
    <citation type="submission" date="2015-01" db="EMBL/GenBank/DDBJ databases">
        <title>Evolutionary Origins and Diversification of the Mycorrhizal Mutualists.</title>
        <authorList>
            <consortium name="DOE Joint Genome Institute"/>
            <consortium name="Mycorrhizal Genomics Consortium"/>
            <person name="Kohler A."/>
            <person name="Kuo A."/>
            <person name="Nagy L.G."/>
            <person name="Floudas D."/>
            <person name="Copeland A."/>
            <person name="Barry K.W."/>
            <person name="Cichocki N."/>
            <person name="Veneault-Fourrey C."/>
            <person name="LaButti K."/>
            <person name="Lindquist E.A."/>
            <person name="Lipzen A."/>
            <person name="Lundell T."/>
            <person name="Morin E."/>
            <person name="Murat C."/>
            <person name="Riley R."/>
            <person name="Ohm R."/>
            <person name="Sun H."/>
            <person name="Tunlid A."/>
            <person name="Henrissat B."/>
            <person name="Grigoriev I.V."/>
            <person name="Hibbett D.S."/>
            <person name="Martin F."/>
        </authorList>
    </citation>
    <scope>NUCLEOTIDE SEQUENCE [LARGE SCALE GENOMIC DNA]</scope>
    <source>
        <strain evidence="7">MAFF 305830</strain>
    </source>
</reference>
<keyword evidence="7" id="KW-1185">Reference proteome</keyword>
<dbReference type="InterPro" id="IPR036291">
    <property type="entry name" value="NAD(P)-bd_dom_sf"/>
</dbReference>
<gene>
    <name evidence="6" type="ORF">M408DRAFT_77560</name>
</gene>
<evidence type="ECO:0000256" key="4">
    <source>
        <dbReference type="ARBA" id="ARBA00048009"/>
    </source>
</evidence>
<dbReference type="EC" id="1.3.1.124" evidence="3"/>
<evidence type="ECO:0000313" key="6">
    <source>
        <dbReference type="EMBL" id="KIM23457.1"/>
    </source>
</evidence>
<keyword evidence="2" id="KW-0560">Oxidoreductase</keyword>
<comment type="catalytic activity">
    <reaction evidence="5">
        <text>a (2E,4Z)-dienoyl-CoA + NADPH + H(+) = a 4,5-saturated-(3E)-enoyl-CoA + NADP(+)</text>
        <dbReference type="Rhea" id="RHEA:61892"/>
        <dbReference type="ChEBI" id="CHEBI:15378"/>
        <dbReference type="ChEBI" id="CHEBI:57783"/>
        <dbReference type="ChEBI" id="CHEBI:58349"/>
        <dbReference type="ChEBI" id="CHEBI:85099"/>
        <dbReference type="ChEBI" id="CHEBI:85493"/>
        <dbReference type="EC" id="1.3.1.124"/>
    </reaction>
</comment>
<protein>
    <recommendedName>
        <fullName evidence="3">2,4-dienoyl-CoA reductase [(3E)-enoyl-CoA-producing]</fullName>
        <ecNumber evidence="3">1.3.1.124</ecNumber>
    </recommendedName>
</protein>
<comment type="catalytic activity">
    <reaction evidence="4">
        <text>a (2E,4E)-dienoyl-CoA + NADPH + H(+) = a 4,5-saturated-(3E)-enoyl-CoA + NADP(+)</text>
        <dbReference type="Rhea" id="RHEA:45912"/>
        <dbReference type="ChEBI" id="CHEBI:15378"/>
        <dbReference type="ChEBI" id="CHEBI:57783"/>
        <dbReference type="ChEBI" id="CHEBI:58349"/>
        <dbReference type="ChEBI" id="CHEBI:85101"/>
        <dbReference type="ChEBI" id="CHEBI:85493"/>
        <dbReference type="EC" id="1.3.1.124"/>
    </reaction>
</comment>
<dbReference type="PANTHER" id="PTHR43296">
    <property type="entry name" value="PEROXISOMAL 2,4-DIENOYL-COA REDUCTASE"/>
    <property type="match status" value="1"/>
</dbReference>
<dbReference type="PANTHER" id="PTHR43296:SF2">
    <property type="entry name" value="PEROXISOMAL 2,4-DIENOYL-COA REDUCTASE [(3E)-ENOYL-COA-PRODUCING]"/>
    <property type="match status" value="1"/>
</dbReference>
<dbReference type="HOGENOM" id="CLU_010194_1_2_1"/>
<evidence type="ECO:0000313" key="7">
    <source>
        <dbReference type="Proteomes" id="UP000054097"/>
    </source>
</evidence>
<dbReference type="GO" id="GO:0009062">
    <property type="term" value="P:fatty acid catabolic process"/>
    <property type="evidence" value="ECO:0007669"/>
    <property type="project" value="InterPro"/>
</dbReference>
<dbReference type="OrthoDB" id="2136131at2759"/>
<dbReference type="CDD" id="cd05369">
    <property type="entry name" value="TER_DECR_SDR_a"/>
    <property type="match status" value="1"/>
</dbReference>
<dbReference type="GO" id="GO:0005777">
    <property type="term" value="C:peroxisome"/>
    <property type="evidence" value="ECO:0007669"/>
    <property type="project" value="TreeGrafter"/>
</dbReference>
<accession>A0A0C2X1W2</accession>
<evidence type="ECO:0000256" key="2">
    <source>
        <dbReference type="ARBA" id="ARBA00023002"/>
    </source>
</evidence>
<dbReference type="PRINTS" id="PR00081">
    <property type="entry name" value="GDHRDH"/>
</dbReference>
<dbReference type="Gene3D" id="3.40.50.720">
    <property type="entry name" value="NAD(P)-binding Rossmann-like Domain"/>
    <property type="match status" value="1"/>
</dbReference>
<dbReference type="EMBL" id="KN824337">
    <property type="protein sequence ID" value="KIM23457.1"/>
    <property type="molecule type" value="Genomic_DNA"/>
</dbReference>
<dbReference type="InterPro" id="IPR002347">
    <property type="entry name" value="SDR_fam"/>
</dbReference>
<dbReference type="AlphaFoldDB" id="A0A0C2X1W2"/>
<dbReference type="SUPFAM" id="SSF51735">
    <property type="entry name" value="NAD(P)-binding Rossmann-fold domains"/>
    <property type="match status" value="1"/>
</dbReference>
<dbReference type="Proteomes" id="UP000054097">
    <property type="component" value="Unassembled WGS sequence"/>
</dbReference>
<proteinExistence type="predicted"/>
<dbReference type="FunFam" id="3.40.50.720:FF:000084">
    <property type="entry name" value="Short-chain dehydrogenase reductase"/>
    <property type="match status" value="1"/>
</dbReference>
<name>A0A0C2X1W2_SERVB</name>